<evidence type="ECO:0000313" key="1">
    <source>
        <dbReference type="EMBL" id="SHH12720.1"/>
    </source>
</evidence>
<gene>
    <name evidence="1" type="ORF">SAMN05444320_1246</name>
</gene>
<dbReference type="STRING" id="2017.SAMN05444320_1246"/>
<dbReference type="AlphaFoldDB" id="A0A1M5QFT9"/>
<name>A0A1M5QFT9_STRHI</name>
<protein>
    <submittedName>
        <fullName evidence="1">Uncharacterized protein</fullName>
    </submittedName>
</protein>
<dbReference type="Proteomes" id="UP000184501">
    <property type="component" value="Unassembled WGS sequence"/>
</dbReference>
<dbReference type="EMBL" id="FQVN01000024">
    <property type="protein sequence ID" value="SHH12720.1"/>
    <property type="molecule type" value="Genomic_DNA"/>
</dbReference>
<proteinExistence type="predicted"/>
<keyword evidence="2" id="KW-1185">Reference proteome</keyword>
<evidence type="ECO:0000313" key="2">
    <source>
        <dbReference type="Proteomes" id="UP000184501"/>
    </source>
</evidence>
<reference evidence="1 2" key="1">
    <citation type="submission" date="2016-11" db="EMBL/GenBank/DDBJ databases">
        <authorList>
            <person name="Jaros S."/>
            <person name="Januszkiewicz K."/>
            <person name="Wedrychowicz H."/>
        </authorList>
    </citation>
    <scope>NUCLEOTIDE SEQUENCE [LARGE SCALE GENOMIC DNA]</scope>
    <source>
        <strain evidence="1 2">DSM 44523</strain>
    </source>
</reference>
<sequence length="84" mass="9813">MSVVFLAKHARRRRQVVAWQNAAHRMHLAHFHLRQALTALGEAEVGPEAPVWERLHRAASLAHTLELEWRWAALGRRRPQRERG</sequence>
<organism evidence="1 2">
    <name type="scientific">Streptoalloteichus hindustanus</name>
    <dbReference type="NCBI Taxonomy" id="2017"/>
    <lineage>
        <taxon>Bacteria</taxon>
        <taxon>Bacillati</taxon>
        <taxon>Actinomycetota</taxon>
        <taxon>Actinomycetes</taxon>
        <taxon>Pseudonocardiales</taxon>
        <taxon>Pseudonocardiaceae</taxon>
        <taxon>Streptoalloteichus</taxon>
    </lineage>
</organism>
<accession>A0A1M5QFT9</accession>
<dbReference type="RefSeq" id="WP_073490172.1">
    <property type="nucleotide sequence ID" value="NZ_FQVN01000024.1"/>
</dbReference>